<dbReference type="PANTHER" id="PTHR12585">
    <property type="entry name" value="SCC1 / RAD21 FAMILY MEMBER"/>
    <property type="match status" value="1"/>
</dbReference>
<sequence length="548" mass="61304">MAATLHAKLNRRKLDKLDIIKICFLRDRSEEILNPSVPMALRLSGILMGGVVIVYERKVKLLYGSSSSGHIDPPAEINGTWKTKTVADPTVLPKAKAQAKFEAVTLPECVDMDVEQSMLLSDASVAASRFQRMRLDEVEEHYINIDIRNGDPPDTYHQVDAENITLFDDFGSGPPEGDCDQTDHDFVGEDETQINYTPQEQPHFHNPLRPSPPVDDGPKSSMPHQLNTSDANHRMNVEEPKEKGEGIQQQQQVKQNARRKRTHLILDEQLMIPGNHYQSWLQDTSDIVSKRGRTCHNPIRSTKISKLMNLPPVALITGLEMFPSRVHFPAPLIELWRNSTILGDKSPAEERHEAHESAEIPLNPEFQAEVPPNNEFQAEIQPNPLEFSIEKVRANLENLEFQGIDKSFSSDHFATPGSQGQSSKSIPSSGSGHFMPLEPEIQLHSGRSKRKQNSSSTTNFGNLDPVEEESPLQQDLRSFKLRRISQLSPAPDAGAPQSESLNQLALGMNKKTAALLFYQTCVLATFDFIKVEQHVAYGDILISRGPKM</sequence>
<comment type="caution">
    <text evidence="7">The sequence shown here is derived from an EMBL/GenBank/DDBJ whole genome shotgun (WGS) entry which is preliminary data.</text>
</comment>
<gene>
    <name evidence="7" type="ORF">ZIOFF_033327</name>
</gene>
<evidence type="ECO:0000259" key="5">
    <source>
        <dbReference type="Pfam" id="PF04824"/>
    </source>
</evidence>
<dbReference type="Proteomes" id="UP000734854">
    <property type="component" value="Unassembled WGS sequence"/>
</dbReference>
<feature type="domain" description="Rad21/Rec8-like protein C-terminal eukaryotic" evidence="5">
    <location>
        <begin position="495"/>
        <end position="548"/>
    </location>
</feature>
<feature type="region of interest" description="Disordered" evidence="4">
    <location>
        <begin position="347"/>
        <end position="369"/>
    </location>
</feature>
<evidence type="ECO:0000313" key="8">
    <source>
        <dbReference type="Proteomes" id="UP000734854"/>
    </source>
</evidence>
<feature type="compositionally biased region" description="Low complexity" evidence="4">
    <location>
        <begin position="416"/>
        <end position="432"/>
    </location>
</feature>
<evidence type="ECO:0000259" key="6">
    <source>
        <dbReference type="Pfam" id="PF04825"/>
    </source>
</evidence>
<dbReference type="InterPro" id="IPR039781">
    <property type="entry name" value="Rad21/Rec8-like"/>
</dbReference>
<evidence type="ECO:0000256" key="1">
    <source>
        <dbReference type="ARBA" id="ARBA00004123"/>
    </source>
</evidence>
<feature type="region of interest" description="Disordered" evidence="4">
    <location>
        <begin position="410"/>
        <end position="472"/>
    </location>
</feature>
<dbReference type="EMBL" id="JACMSC010000009">
    <property type="protein sequence ID" value="KAG6507972.1"/>
    <property type="molecule type" value="Genomic_DNA"/>
</dbReference>
<organism evidence="7 8">
    <name type="scientific">Zingiber officinale</name>
    <name type="common">Ginger</name>
    <name type="synonym">Amomum zingiber</name>
    <dbReference type="NCBI Taxonomy" id="94328"/>
    <lineage>
        <taxon>Eukaryota</taxon>
        <taxon>Viridiplantae</taxon>
        <taxon>Streptophyta</taxon>
        <taxon>Embryophyta</taxon>
        <taxon>Tracheophyta</taxon>
        <taxon>Spermatophyta</taxon>
        <taxon>Magnoliopsida</taxon>
        <taxon>Liliopsida</taxon>
        <taxon>Zingiberales</taxon>
        <taxon>Zingiberaceae</taxon>
        <taxon>Zingiber</taxon>
    </lineage>
</organism>
<comment type="subcellular location">
    <subcellularLocation>
        <location evidence="1">Nucleus</location>
    </subcellularLocation>
</comment>
<dbReference type="PANTHER" id="PTHR12585:SF64">
    <property type="entry name" value="SISTER CHROMATID COHESION 1 PROTEIN 1"/>
    <property type="match status" value="1"/>
</dbReference>
<protein>
    <recommendedName>
        <fullName evidence="9">Sister chromatid cohesion 1 protein 1</fullName>
    </recommendedName>
</protein>
<evidence type="ECO:0000256" key="3">
    <source>
        <dbReference type="ARBA" id="ARBA00023242"/>
    </source>
</evidence>
<evidence type="ECO:0000313" key="7">
    <source>
        <dbReference type="EMBL" id="KAG6507972.1"/>
    </source>
</evidence>
<keyword evidence="8" id="KW-1185">Reference proteome</keyword>
<dbReference type="Gene3D" id="1.10.10.580">
    <property type="entry name" value="Structural maintenance of chromosome 1. Chain E"/>
    <property type="match status" value="1"/>
</dbReference>
<evidence type="ECO:0008006" key="9">
    <source>
        <dbReference type="Google" id="ProtNLM"/>
    </source>
</evidence>
<evidence type="ECO:0000256" key="2">
    <source>
        <dbReference type="ARBA" id="ARBA00009870"/>
    </source>
</evidence>
<evidence type="ECO:0000256" key="4">
    <source>
        <dbReference type="SAM" id="MobiDB-lite"/>
    </source>
</evidence>
<dbReference type="GO" id="GO:0051754">
    <property type="term" value="P:meiotic sister chromatid cohesion, centromeric"/>
    <property type="evidence" value="ECO:0007669"/>
    <property type="project" value="TreeGrafter"/>
</dbReference>
<dbReference type="InterPro" id="IPR036390">
    <property type="entry name" value="WH_DNA-bd_sf"/>
</dbReference>
<feature type="region of interest" description="Disordered" evidence="4">
    <location>
        <begin position="198"/>
        <end position="231"/>
    </location>
</feature>
<feature type="domain" description="Rad21/Rec8-like protein N-terminal" evidence="6">
    <location>
        <begin position="1"/>
        <end position="65"/>
    </location>
</feature>
<dbReference type="Pfam" id="PF04825">
    <property type="entry name" value="Rad21_Rec8_N"/>
    <property type="match status" value="1"/>
</dbReference>
<accession>A0A8J5GJN9</accession>
<dbReference type="InterPro" id="IPR006909">
    <property type="entry name" value="Rad21/Rec8_C_eu"/>
</dbReference>
<dbReference type="Pfam" id="PF04824">
    <property type="entry name" value="Rad21_Rec8"/>
    <property type="match status" value="1"/>
</dbReference>
<dbReference type="SUPFAM" id="SSF46785">
    <property type="entry name" value="Winged helix' DNA-binding domain"/>
    <property type="match status" value="1"/>
</dbReference>
<comment type="similarity">
    <text evidence="2">Belongs to the rad21 family.</text>
</comment>
<dbReference type="CDD" id="cd21793">
    <property type="entry name" value="Rad21_Rec8_M_AtSYN1-like"/>
    <property type="match status" value="1"/>
</dbReference>
<reference evidence="7 8" key="1">
    <citation type="submission" date="2020-08" db="EMBL/GenBank/DDBJ databases">
        <title>Plant Genome Project.</title>
        <authorList>
            <person name="Zhang R.-G."/>
        </authorList>
    </citation>
    <scope>NUCLEOTIDE SEQUENCE [LARGE SCALE GENOMIC DNA]</scope>
    <source>
        <tissue evidence="7">Rhizome</tissue>
    </source>
</reference>
<dbReference type="GO" id="GO:0003682">
    <property type="term" value="F:chromatin binding"/>
    <property type="evidence" value="ECO:0007669"/>
    <property type="project" value="TreeGrafter"/>
</dbReference>
<keyword evidence="3" id="KW-0539">Nucleus</keyword>
<dbReference type="InterPro" id="IPR006910">
    <property type="entry name" value="Rad21_Rec8_N"/>
</dbReference>
<dbReference type="AlphaFoldDB" id="A0A8J5GJN9"/>
<dbReference type="GO" id="GO:0005634">
    <property type="term" value="C:nucleus"/>
    <property type="evidence" value="ECO:0007669"/>
    <property type="project" value="UniProtKB-SubCell"/>
</dbReference>
<dbReference type="GO" id="GO:0008278">
    <property type="term" value="C:cohesin complex"/>
    <property type="evidence" value="ECO:0007669"/>
    <property type="project" value="InterPro"/>
</dbReference>
<feature type="compositionally biased region" description="Basic and acidic residues" evidence="4">
    <location>
        <begin position="347"/>
        <end position="358"/>
    </location>
</feature>
<dbReference type="InterPro" id="IPR023093">
    <property type="entry name" value="ScpA-like_C"/>
</dbReference>
<proteinExistence type="inferred from homology"/>
<name>A0A8J5GJN9_ZINOF</name>